<dbReference type="CDD" id="cd19531">
    <property type="entry name" value="LCL_NRPS-like"/>
    <property type="match status" value="1"/>
</dbReference>
<dbReference type="EMBL" id="JAVDQG010000006">
    <property type="protein sequence ID" value="MDR6226883.1"/>
    <property type="molecule type" value="Genomic_DNA"/>
</dbReference>
<dbReference type="Gene3D" id="3.30.559.10">
    <property type="entry name" value="Chloramphenicol acetyltransferase-like domain"/>
    <property type="match status" value="3"/>
</dbReference>
<dbReference type="Pfam" id="PF13193">
    <property type="entry name" value="AMP-binding_C"/>
    <property type="match status" value="2"/>
</dbReference>
<dbReference type="InterPro" id="IPR010071">
    <property type="entry name" value="AA_adenyl_dom"/>
</dbReference>
<evidence type="ECO:0000256" key="6">
    <source>
        <dbReference type="ARBA" id="ARBA00023194"/>
    </source>
</evidence>
<dbReference type="InterPro" id="IPR006162">
    <property type="entry name" value="Ppantetheine_attach_site"/>
</dbReference>
<dbReference type="PROSITE" id="PS00455">
    <property type="entry name" value="AMP_BINDING"/>
    <property type="match status" value="2"/>
</dbReference>
<dbReference type="PANTHER" id="PTHR45527:SF14">
    <property type="entry name" value="PLIPASTATIN SYNTHASE SUBUNIT B"/>
    <property type="match status" value="1"/>
</dbReference>
<evidence type="ECO:0000256" key="2">
    <source>
        <dbReference type="ARBA" id="ARBA00006432"/>
    </source>
</evidence>
<protein>
    <submittedName>
        <fullName evidence="8">Amino acid adenylation domain-containing protein/non-ribosomal peptide synthase protein (TIGR01720 family)</fullName>
    </submittedName>
</protein>
<dbReference type="PROSITE" id="PS00012">
    <property type="entry name" value="PHOSPHOPANTETHEINE"/>
    <property type="match status" value="2"/>
</dbReference>
<proteinExistence type="inferred from homology"/>
<dbReference type="InterPro" id="IPR010060">
    <property type="entry name" value="NRPS_synth"/>
</dbReference>
<evidence type="ECO:0000256" key="3">
    <source>
        <dbReference type="ARBA" id="ARBA00022450"/>
    </source>
</evidence>
<evidence type="ECO:0000256" key="1">
    <source>
        <dbReference type="ARBA" id="ARBA00001957"/>
    </source>
</evidence>
<keyword evidence="3" id="KW-0596">Phosphopantetheine</keyword>
<dbReference type="InterPro" id="IPR023213">
    <property type="entry name" value="CAT-like_dom_sf"/>
</dbReference>
<comment type="caution">
    <text evidence="8">The sequence shown here is derived from an EMBL/GenBank/DDBJ whole genome shotgun (WGS) entry which is preliminary data.</text>
</comment>
<comment type="cofactor">
    <cofactor evidence="1">
        <name>pantetheine 4'-phosphate</name>
        <dbReference type="ChEBI" id="CHEBI:47942"/>
    </cofactor>
</comment>
<dbReference type="InterPro" id="IPR042099">
    <property type="entry name" value="ANL_N_sf"/>
</dbReference>
<feature type="domain" description="Carrier" evidence="7">
    <location>
        <begin position="968"/>
        <end position="1043"/>
    </location>
</feature>
<dbReference type="InterPro" id="IPR036736">
    <property type="entry name" value="ACP-like_sf"/>
</dbReference>
<evidence type="ECO:0000259" key="7">
    <source>
        <dbReference type="PROSITE" id="PS50075"/>
    </source>
</evidence>
<gene>
    <name evidence="8" type="ORF">JOE21_002893</name>
</gene>
<feature type="domain" description="Carrier" evidence="7">
    <location>
        <begin position="1991"/>
        <end position="2065"/>
    </location>
</feature>
<dbReference type="SMART" id="SM00823">
    <property type="entry name" value="PKS_PP"/>
    <property type="match status" value="2"/>
</dbReference>
<dbReference type="InterPro" id="IPR001242">
    <property type="entry name" value="Condensation_dom"/>
</dbReference>
<dbReference type="SUPFAM" id="SSF47336">
    <property type="entry name" value="ACP-like"/>
    <property type="match status" value="2"/>
</dbReference>
<dbReference type="NCBIfam" id="TIGR01733">
    <property type="entry name" value="AA-adenyl-dom"/>
    <property type="match status" value="2"/>
</dbReference>
<dbReference type="RefSeq" id="WP_309867385.1">
    <property type="nucleotide sequence ID" value="NZ_JAVDQG010000006.1"/>
</dbReference>
<keyword evidence="6" id="KW-0045">Antibiotic biosynthesis</keyword>
<keyword evidence="5" id="KW-0677">Repeat</keyword>
<dbReference type="PROSITE" id="PS50075">
    <property type="entry name" value="CARRIER"/>
    <property type="match status" value="2"/>
</dbReference>
<evidence type="ECO:0000313" key="8">
    <source>
        <dbReference type="EMBL" id="MDR6226883.1"/>
    </source>
</evidence>
<dbReference type="Gene3D" id="3.40.50.12780">
    <property type="entry name" value="N-terminal domain of ligase-like"/>
    <property type="match status" value="2"/>
</dbReference>
<dbReference type="SUPFAM" id="SSF56801">
    <property type="entry name" value="Acetyl-CoA synthetase-like"/>
    <property type="match status" value="2"/>
</dbReference>
<name>A0ABU1IQ72_9BACL</name>
<keyword evidence="9" id="KW-1185">Reference proteome</keyword>
<dbReference type="InterPro" id="IPR000873">
    <property type="entry name" value="AMP-dep_synth/lig_dom"/>
</dbReference>
<dbReference type="InterPro" id="IPR025110">
    <property type="entry name" value="AMP-bd_C"/>
</dbReference>
<dbReference type="CDD" id="cd19534">
    <property type="entry name" value="E_NRPS"/>
    <property type="match status" value="1"/>
</dbReference>
<dbReference type="InterPro" id="IPR045851">
    <property type="entry name" value="AMP-bd_C_sf"/>
</dbReference>
<dbReference type="Pfam" id="PF00550">
    <property type="entry name" value="PP-binding"/>
    <property type="match status" value="2"/>
</dbReference>
<dbReference type="Gene3D" id="1.10.1200.10">
    <property type="entry name" value="ACP-like"/>
    <property type="match status" value="2"/>
</dbReference>
<organism evidence="8 9">
    <name type="scientific">Desmospora profundinema</name>
    <dbReference type="NCBI Taxonomy" id="1571184"/>
    <lineage>
        <taxon>Bacteria</taxon>
        <taxon>Bacillati</taxon>
        <taxon>Bacillota</taxon>
        <taxon>Bacilli</taxon>
        <taxon>Bacillales</taxon>
        <taxon>Thermoactinomycetaceae</taxon>
        <taxon>Desmospora</taxon>
    </lineage>
</organism>
<evidence type="ECO:0000256" key="4">
    <source>
        <dbReference type="ARBA" id="ARBA00022553"/>
    </source>
</evidence>
<dbReference type="NCBIfam" id="NF003417">
    <property type="entry name" value="PRK04813.1"/>
    <property type="match status" value="2"/>
</dbReference>
<dbReference type="InterPro" id="IPR020845">
    <property type="entry name" value="AMP-binding_CS"/>
</dbReference>
<evidence type="ECO:0000313" key="9">
    <source>
        <dbReference type="Proteomes" id="UP001185012"/>
    </source>
</evidence>
<dbReference type="Gene3D" id="3.30.300.30">
    <property type="match status" value="2"/>
</dbReference>
<dbReference type="InterPro" id="IPR020806">
    <property type="entry name" value="PKS_PP-bd"/>
</dbReference>
<dbReference type="CDD" id="cd17643">
    <property type="entry name" value="A_NRPS_Cytc1-like"/>
    <property type="match status" value="1"/>
</dbReference>
<dbReference type="Pfam" id="PF00668">
    <property type="entry name" value="Condensation"/>
    <property type="match status" value="3"/>
</dbReference>
<accession>A0ABU1IQ72</accession>
<evidence type="ECO:0000256" key="5">
    <source>
        <dbReference type="ARBA" id="ARBA00022737"/>
    </source>
</evidence>
<dbReference type="PANTHER" id="PTHR45527">
    <property type="entry name" value="NONRIBOSOMAL PEPTIDE SYNTHETASE"/>
    <property type="match status" value="1"/>
</dbReference>
<dbReference type="NCBIfam" id="TIGR01720">
    <property type="entry name" value="NRPS-para261"/>
    <property type="match status" value="1"/>
</dbReference>
<dbReference type="Gene3D" id="3.30.559.30">
    <property type="entry name" value="Nonribosomal peptide synthetase, condensation domain"/>
    <property type="match status" value="3"/>
</dbReference>
<dbReference type="InterPro" id="IPR009081">
    <property type="entry name" value="PP-bd_ACP"/>
</dbReference>
<comment type="similarity">
    <text evidence="2">Belongs to the ATP-dependent AMP-binding enzyme family.</text>
</comment>
<reference evidence="8 9" key="1">
    <citation type="submission" date="2023-07" db="EMBL/GenBank/DDBJ databases">
        <title>Genomic Encyclopedia of Type Strains, Phase IV (KMG-IV): sequencing the most valuable type-strain genomes for metagenomic binning, comparative biology and taxonomic classification.</title>
        <authorList>
            <person name="Goeker M."/>
        </authorList>
    </citation>
    <scope>NUCLEOTIDE SEQUENCE [LARGE SCALE GENOMIC DNA]</scope>
    <source>
        <strain evidence="8 9">DSM 45903</strain>
    </source>
</reference>
<dbReference type="Proteomes" id="UP001185012">
    <property type="component" value="Unassembled WGS sequence"/>
</dbReference>
<keyword evidence="4" id="KW-0597">Phosphoprotein</keyword>
<dbReference type="CDD" id="cd19543">
    <property type="entry name" value="DCL_NRPS"/>
    <property type="match status" value="1"/>
</dbReference>
<dbReference type="Pfam" id="PF00501">
    <property type="entry name" value="AMP-binding"/>
    <property type="match status" value="2"/>
</dbReference>
<dbReference type="SUPFAM" id="SSF52777">
    <property type="entry name" value="CoA-dependent acyltransferases"/>
    <property type="match status" value="6"/>
</dbReference>
<sequence>MLDKSNIKDMYELSPMQKGMLFHALKDGSAHTHVVQGTATLRGEVDVSALEKSFRDIVGKYDVLRTVFIHEKLKQPLQVVLKQRDAGLYYEDLAGLDPEQAKHEADGHVRREREREFDFARDLLFRLSLLRTAPEEYRLIWTFHHILMDGWCLSLVFQDLFTLYRRHRKGEPVDGGRATPYSEYIRWLQKQDHREGLRYWEEYLKGWESPSVLPGSQGRIRAEKRWEEVVRPLDPALTDGLSRLAREKQTTVNTVFQTLWGILLQRYNQTEDVVFGSVVSGRPAQVRDVEHIVGLFINTVPVRVTLSHSEETFTELLGRVHRSALESKSYEYISLADIQRVSSVDQPVNHILVFENYLSSKDAWSDHESLGFRFEEGDSFEPSNYDFNLVVLPGENGWTLHVGFDPQGYDARLVTETLCHLEYLMKQAVARPDLPVRSLEVLDGEGKERVLNTFNPADAGYPAGETIHGLFEAQVKRTPDQVAVTCDEERWTYRQLNARANRLVHVLRREGVRPDGIVGILFPRSLDMVVAMLAVLKAGGAYLPIDPTYPSERIRYLLADSAAGWLLVPSADDAPPGYKGKVVLMDAGEERESDENPSPVNRSGDLAYILYTSGSTGKPKGVMVEHRNVVRLLFHDGNRFDFHAGDVWSLFHSTSFDFSVWEIYGALLYGGRLVVVPEWVAKDPDRFYRLLKEEKVTILNQTPTAFSMLAHEAVASEGAELSVRKVIFGGEALAPVQLAQWKRKYPGTQLINMYGITETTVHVTYKEIGMREIESNVSNIGRPIPTLKVYVLDERGQPLPMGVPGEMYVSGDGVARGYLNRPEWTEERFLLDPFDPEKRMYRSGDLARWLPDGELEYLGRKDHQVKIRGHRIELGEVTGRLLEHPYVQEGIVVPRQDVQGETDLIAYFVAGGTWSVAELRGHMGTALPAYMIPAHFMELDVMPLTSNGKIDRKALPAPRVSGLSRSAPPTNRTEEMLVRVYQEVLGVKSVGIHDHFLDLGGHSLKATQLAARIQKEWGKTVPLREIFLRPTPKELAAYIRERGSSDTAFIQPTGERKWVPASSEQRRLYVIREFENVGTSYNIPLALEWKGKLDVKRLRDALEQLIQRHEILRTSFHLVEGELKQRIHEQMSAEWVEMAGSGEWPEWVERFVQPFTLDRPPLFRAGLVEVEEERYWIFLDFHHIIIDGISMGVILHEWMELYRGKTLPVPPLQYKDYAVWQEEWRRSGDFREKESYWFKRLQGELPVLDLPTDFPRPPIQRFEGESVTFTIDRDLTDRLRTLAAAEGGTLFMTLLAAYQTLLHKYTGQEDILVGSPISGRFRPGLESMVGMFVNMLPLRGCPRGQRTFRQFLSDMRQDVLDAYEHAEYPLEELLDRLELQRDMSRQPLFDTVFGLQNMDRPVWNVPGVSISSLELEWNQAKFDLTWEISDGETLAISLEYNRHLFARETIDRMVRHFLHISRQVVERPDTRLTDIQLVTPAEKERLLAWNRTDRDYPRHRTIQECFEEAVQAHGEREAIIHASGTLTYRELNDRANRLARLLRDRGVHRGSRVALMTVPSPDTVVAILAVLKAGGAYVPIDPAYPGERIRYQLEDSGAGWVLTHRGLSLPSGSGGMRLELDGVDWDKGDASNLEPVNTSDDPAYIIYTSGSTGRPKGVLLHHRGVQNLSLAADDLGLKPGSRSTQLASFSFDASVWEVFPPLLTGATIVMGGREAVLERTFTDWLRESAVTHLMLPPSLLRSIPRVPLPDLEVIVTGGEACTPELVEWWGKNHRFFNAYGPTEITVCATMGRCRPGETVTIGKPLANTRAYVMGLDGQLCPVGVPGELWVGGDGVGLGYLDRPELTAERFVPDPFKPGERVYRTGDWVRRLPDGSLAFMGRMDDQVKIRGHRVELGEIKARLTDHPDVKETAVMVRFPENGHSELCAYIVSAKGALVDEIREFLSRSLPGYMVPAHVIDVESIPLTLNGKVDFRALPEPGRFQLRQIPFEGPRNPEEALLCWVWEEVLSREKVGIRDHFFEIGGDSIKGIQAAARMGQEGWRLRLKDLFQHPTIAELARRLEPLQQEEGEDPVEGEVPLTPIQHWVFGLTDDPKHWNQAVMLHHEQGWDADRVKRVFHKLVHHHDALRMVFRRDAGRVKQFNRGTESAEQAFTMEEYDCTQASDPREQIGREAERLQRSLQLEGPLIRLGLFRTGEGDHLLVIIHHLVVDAVSWRILMEDFETAYEQDEQGKPVFLPAKTSSFQRWSTALQEYANSPAFLEKELPYWTRVLCQEVRPLPADRKRQGTPCFNDMAMVDFTLGEKETTRLLREKKAAYGAEINDLLLAGWARSVREWTGADRIAVDLEGHGREDLLEGVQVTRTVGWFTASFPVLLDTGGQEWESIVSGVKKALNQTPNKGVGYSLLRYLTDADKRGPLTVRLRPEMMFNYLGEFRNGLAKEEVDSSTMPVGELIDPNMPWPYAIDINGFVVGNRLTFTLRYDRHRFHEETMRRLTDRYVHHLRDLARLPRRVSTP</sequence>